<dbReference type="GO" id="GO:0008033">
    <property type="term" value="P:tRNA processing"/>
    <property type="evidence" value="ECO:0007669"/>
    <property type="project" value="UniProtKB-KW"/>
</dbReference>
<dbReference type="Proteomes" id="UP000807716">
    <property type="component" value="Unassembled WGS sequence"/>
</dbReference>
<organism evidence="14 15">
    <name type="scientific">Actinomortierella ambigua</name>
    <dbReference type="NCBI Taxonomy" id="1343610"/>
    <lineage>
        <taxon>Eukaryota</taxon>
        <taxon>Fungi</taxon>
        <taxon>Fungi incertae sedis</taxon>
        <taxon>Mucoromycota</taxon>
        <taxon>Mortierellomycotina</taxon>
        <taxon>Mortierellomycetes</taxon>
        <taxon>Mortierellales</taxon>
        <taxon>Mortierellaceae</taxon>
        <taxon>Actinomortierella</taxon>
    </lineage>
</organism>
<evidence type="ECO:0000256" key="2">
    <source>
        <dbReference type="ARBA" id="ARBA00022723"/>
    </source>
</evidence>
<evidence type="ECO:0000259" key="13">
    <source>
        <dbReference type="PROSITE" id="PS50141"/>
    </source>
</evidence>
<dbReference type="GO" id="GO:0043829">
    <property type="term" value="F:tRNA-specific adenosine-37 deaminase activity"/>
    <property type="evidence" value="ECO:0007669"/>
    <property type="project" value="UniProtKB-EC"/>
</dbReference>
<evidence type="ECO:0000256" key="11">
    <source>
        <dbReference type="ARBA" id="ARBA00047635"/>
    </source>
</evidence>
<feature type="region of interest" description="Disordered" evidence="12">
    <location>
        <begin position="332"/>
        <end position="354"/>
    </location>
</feature>
<feature type="compositionally biased region" description="Pro residues" evidence="12">
    <location>
        <begin position="404"/>
        <end position="413"/>
    </location>
</feature>
<feature type="compositionally biased region" description="Low complexity" evidence="12">
    <location>
        <begin position="161"/>
        <end position="174"/>
    </location>
</feature>
<dbReference type="PROSITE" id="PS50141">
    <property type="entry name" value="A_DEAMIN_EDITASE"/>
    <property type="match status" value="1"/>
</dbReference>
<evidence type="ECO:0000256" key="10">
    <source>
        <dbReference type="ARBA" id="ARBA00041760"/>
    </source>
</evidence>
<comment type="similarity">
    <text evidence="7">Belongs to the ADAT1 family.</text>
</comment>
<evidence type="ECO:0000313" key="15">
    <source>
        <dbReference type="Proteomes" id="UP000807716"/>
    </source>
</evidence>
<evidence type="ECO:0000256" key="5">
    <source>
        <dbReference type="ARBA" id="ARBA00037026"/>
    </source>
</evidence>
<feature type="compositionally biased region" description="Basic and acidic residues" evidence="12">
    <location>
        <begin position="332"/>
        <end position="345"/>
    </location>
</feature>
<dbReference type="PANTHER" id="PTHR46516">
    <property type="entry name" value="TRNA-SPECIFIC ADENOSINE DEAMINASE 1"/>
    <property type="match status" value="1"/>
</dbReference>
<evidence type="ECO:0000256" key="6">
    <source>
        <dbReference type="ARBA" id="ARBA00037784"/>
    </source>
</evidence>
<keyword evidence="1" id="KW-0819">tRNA processing</keyword>
<feature type="region of interest" description="Disordered" evidence="12">
    <location>
        <begin position="150"/>
        <end position="189"/>
    </location>
</feature>
<dbReference type="OrthoDB" id="10268011at2759"/>
<evidence type="ECO:0000256" key="8">
    <source>
        <dbReference type="ARBA" id="ARBA00038940"/>
    </source>
</evidence>
<dbReference type="EMBL" id="JAAAJB010000133">
    <property type="protein sequence ID" value="KAG0264677.1"/>
    <property type="molecule type" value="Genomic_DNA"/>
</dbReference>
<proteinExistence type="inferred from homology"/>
<keyword evidence="4" id="KW-0862">Zinc</keyword>
<dbReference type="InterPro" id="IPR002466">
    <property type="entry name" value="A_deamin"/>
</dbReference>
<keyword evidence="2" id="KW-0479">Metal-binding</keyword>
<dbReference type="PANTHER" id="PTHR46516:SF1">
    <property type="entry name" value="TRNA-SPECIFIC ADENOSINE DEAMINASE 1"/>
    <property type="match status" value="1"/>
</dbReference>
<evidence type="ECO:0000256" key="4">
    <source>
        <dbReference type="ARBA" id="ARBA00022833"/>
    </source>
</evidence>
<dbReference type="SMART" id="SM00552">
    <property type="entry name" value="ADEAMc"/>
    <property type="match status" value="1"/>
</dbReference>
<feature type="compositionally biased region" description="Low complexity" evidence="12">
    <location>
        <begin position="387"/>
        <end position="398"/>
    </location>
</feature>
<comment type="catalytic activity">
    <reaction evidence="11">
        <text>adenosine(37) in tRNA(Ala) + H2O + H(+) = inosine(37) in tRNA(Ala) + NH4(+)</text>
        <dbReference type="Rhea" id="RHEA:50968"/>
        <dbReference type="Rhea" id="RHEA-COMP:12855"/>
        <dbReference type="Rhea" id="RHEA-COMP:12856"/>
        <dbReference type="ChEBI" id="CHEBI:15377"/>
        <dbReference type="ChEBI" id="CHEBI:15378"/>
        <dbReference type="ChEBI" id="CHEBI:28938"/>
        <dbReference type="ChEBI" id="CHEBI:74411"/>
        <dbReference type="ChEBI" id="CHEBI:82852"/>
        <dbReference type="EC" id="3.5.4.34"/>
    </reaction>
</comment>
<name>A0A9P6QE75_9FUNG</name>
<dbReference type="GO" id="GO:0003723">
    <property type="term" value="F:RNA binding"/>
    <property type="evidence" value="ECO:0007669"/>
    <property type="project" value="InterPro"/>
</dbReference>
<dbReference type="EC" id="3.5.4.34" evidence="8"/>
<evidence type="ECO:0000256" key="1">
    <source>
        <dbReference type="ARBA" id="ARBA00022694"/>
    </source>
</evidence>
<evidence type="ECO:0000256" key="3">
    <source>
        <dbReference type="ARBA" id="ARBA00022801"/>
    </source>
</evidence>
<feature type="region of interest" description="Disordered" evidence="12">
    <location>
        <begin position="382"/>
        <end position="420"/>
    </location>
</feature>
<accession>A0A9P6QE75</accession>
<reference evidence="14" key="1">
    <citation type="journal article" date="2020" name="Fungal Divers.">
        <title>Resolving the Mortierellaceae phylogeny through synthesis of multi-gene phylogenetics and phylogenomics.</title>
        <authorList>
            <person name="Vandepol N."/>
            <person name="Liber J."/>
            <person name="Desiro A."/>
            <person name="Na H."/>
            <person name="Kennedy M."/>
            <person name="Barry K."/>
            <person name="Grigoriev I.V."/>
            <person name="Miller A.N."/>
            <person name="O'Donnell K."/>
            <person name="Stajich J.E."/>
            <person name="Bonito G."/>
        </authorList>
    </citation>
    <scope>NUCLEOTIDE SEQUENCE</scope>
    <source>
        <strain evidence="14">BC1065</strain>
    </source>
</reference>
<feature type="compositionally biased region" description="Polar residues" evidence="12">
    <location>
        <begin position="175"/>
        <end position="189"/>
    </location>
</feature>
<evidence type="ECO:0000313" key="14">
    <source>
        <dbReference type="EMBL" id="KAG0264677.1"/>
    </source>
</evidence>
<keyword evidence="15" id="KW-1185">Reference proteome</keyword>
<dbReference type="GO" id="GO:0046872">
    <property type="term" value="F:metal ion binding"/>
    <property type="evidence" value="ECO:0007669"/>
    <property type="project" value="UniProtKB-KW"/>
</dbReference>
<protein>
    <recommendedName>
        <fullName evidence="9">tRNA-specific adenosine deaminase 1</fullName>
        <ecNumber evidence="8">3.5.4.34</ecNumber>
    </recommendedName>
    <alternativeName>
        <fullName evidence="10">tRNA-specific adenosine-37 deaminase</fullName>
    </alternativeName>
</protein>
<dbReference type="Pfam" id="PF02137">
    <property type="entry name" value="A_deamin"/>
    <property type="match status" value="1"/>
</dbReference>
<keyword evidence="3" id="KW-0378">Hydrolase</keyword>
<evidence type="ECO:0000256" key="7">
    <source>
        <dbReference type="ARBA" id="ARBA00038326"/>
    </source>
</evidence>
<evidence type="ECO:0000256" key="9">
    <source>
        <dbReference type="ARBA" id="ARBA00040502"/>
    </source>
</evidence>
<evidence type="ECO:0000256" key="12">
    <source>
        <dbReference type="SAM" id="MobiDB-lite"/>
    </source>
</evidence>
<dbReference type="AlphaFoldDB" id="A0A9P6QE75"/>
<comment type="cofactor">
    <cofactor evidence="5">
        <name>1D-myo-inositol hexakisphosphate</name>
        <dbReference type="ChEBI" id="CHEBI:58130"/>
    </cofactor>
</comment>
<feature type="domain" description="A to I editase" evidence="13">
    <location>
        <begin position="32"/>
        <end position="530"/>
    </location>
</feature>
<gene>
    <name evidence="14" type="primary">ADAT1</name>
    <name evidence="14" type="ORF">DFQ27_001072</name>
</gene>
<comment type="caution">
    <text evidence="14">The sequence shown here is derived from an EMBL/GenBank/DDBJ whole genome shotgun (WGS) entry which is preliminary data.</text>
</comment>
<comment type="function">
    <text evidence="6">Specifically deaminates adenosine-37 to inosine in tRNA-Ala.</text>
</comment>
<sequence length="547" mass="60519">MATPTTTVTTTSTATTLDQDYQDHSWDLQCLSLATGSKCLPRGKQSPFGDRLNDCHAEVLARRGFNLWCLKQMQACLDAPGNETNPFELVRHDQASDPCAPHDLPPFKWRNDQARLYLYVSQAPCGDATTESLAQIQTEESKAAFYTGRDESTTDANRSATVTTETTIQTDPTTGSKHNLANKHSSLQRSKIQRTDKCPDLLDLLLASKEASPLDTTNNNEERGRGCMSLAFRRGRLDYGCITALRTKPGRVDSEPTLSMSCSDKMARWNVLGLTSALVVSLLDRPLYLDAIVSHELFDADALHRALYARIEQAAASGDRRRSTSTLEKEIKERKEEQEKGNVDHENDDQQDQQDSIYHLHRPKIWYTSQVFEFSKEAVCGLADQEQQQQQQQSSSSSDIVAPSRPPPPPPTASPNGMSWTAGLPVEVIVNGCKAGASAKQSSATRPLPEKSQSRLCKSQLYSTSLRLWKQVAVHREEGGRGVGGGDMTGTKSYQTWKQQIAPAYQKAKTRLLQGVMRHWVKGLSELEQFDDHGSIVPSSHETSHGG</sequence>